<proteinExistence type="predicted"/>
<dbReference type="RefSeq" id="WP_234811257.1">
    <property type="nucleotide sequence ID" value="NZ_FXAF01000008.1"/>
</dbReference>
<keyword evidence="1" id="KW-0560">Oxidoreductase</keyword>
<name>A0A1X7FUQ6_9HYPH</name>
<dbReference type="PANTHER" id="PTHR30466:SF1">
    <property type="entry name" value="FMN REDUCTASE (NADH) RUTF"/>
    <property type="match status" value="1"/>
</dbReference>
<evidence type="ECO:0000313" key="4">
    <source>
        <dbReference type="Proteomes" id="UP000192903"/>
    </source>
</evidence>
<dbReference type="STRING" id="464029.SAMN02982989_0885"/>
<accession>A0A1X7FUQ6</accession>
<evidence type="ECO:0000256" key="1">
    <source>
        <dbReference type="ARBA" id="ARBA00023002"/>
    </source>
</evidence>
<dbReference type="Pfam" id="PF01613">
    <property type="entry name" value="Flavin_Reduct"/>
    <property type="match status" value="1"/>
</dbReference>
<dbReference type="PANTHER" id="PTHR30466">
    <property type="entry name" value="FLAVIN REDUCTASE"/>
    <property type="match status" value="1"/>
</dbReference>
<dbReference type="InterPro" id="IPR002563">
    <property type="entry name" value="Flavin_Rdtase-like_dom"/>
</dbReference>
<reference evidence="4" key="1">
    <citation type="submission" date="2017-04" db="EMBL/GenBank/DDBJ databases">
        <authorList>
            <person name="Varghese N."/>
            <person name="Submissions S."/>
        </authorList>
    </citation>
    <scope>NUCLEOTIDE SEQUENCE [LARGE SCALE GENOMIC DNA]</scope>
    <source>
        <strain evidence="4">B4P</strain>
    </source>
</reference>
<dbReference type="GO" id="GO:0006208">
    <property type="term" value="P:pyrimidine nucleobase catabolic process"/>
    <property type="evidence" value="ECO:0007669"/>
    <property type="project" value="TreeGrafter"/>
</dbReference>
<dbReference type="AlphaFoldDB" id="A0A1X7FUQ6"/>
<protein>
    <submittedName>
        <fullName evidence="3">Flavin reductase</fullName>
    </submittedName>
</protein>
<dbReference type="SUPFAM" id="SSF50475">
    <property type="entry name" value="FMN-binding split barrel"/>
    <property type="match status" value="1"/>
</dbReference>
<dbReference type="SMART" id="SM00903">
    <property type="entry name" value="Flavin_Reduct"/>
    <property type="match status" value="1"/>
</dbReference>
<gene>
    <name evidence="3" type="ORF">SAMN02982989_0885</name>
</gene>
<feature type="domain" description="Flavin reductase like" evidence="2">
    <location>
        <begin position="20"/>
        <end position="165"/>
    </location>
</feature>
<dbReference type="GO" id="GO:0042602">
    <property type="term" value="F:riboflavin reductase (NADPH) activity"/>
    <property type="evidence" value="ECO:0007669"/>
    <property type="project" value="TreeGrafter"/>
</dbReference>
<organism evidence="3 4">
    <name type="scientific">Xaviernesmea oryzae</name>
    <dbReference type="NCBI Taxonomy" id="464029"/>
    <lineage>
        <taxon>Bacteria</taxon>
        <taxon>Pseudomonadati</taxon>
        <taxon>Pseudomonadota</taxon>
        <taxon>Alphaproteobacteria</taxon>
        <taxon>Hyphomicrobiales</taxon>
        <taxon>Rhizobiaceae</taxon>
        <taxon>Rhizobium/Agrobacterium group</taxon>
        <taxon>Xaviernesmea</taxon>
    </lineage>
</organism>
<dbReference type="InterPro" id="IPR012349">
    <property type="entry name" value="Split_barrel_FMN-bd"/>
</dbReference>
<evidence type="ECO:0000259" key="2">
    <source>
        <dbReference type="SMART" id="SM00903"/>
    </source>
</evidence>
<dbReference type="EMBL" id="FXAF01000008">
    <property type="protein sequence ID" value="SMF59079.1"/>
    <property type="molecule type" value="Genomic_DNA"/>
</dbReference>
<dbReference type="InterPro" id="IPR050268">
    <property type="entry name" value="NADH-dep_flavin_reductase"/>
</dbReference>
<sequence>MTIIDRRFETVESTEFRNGMSRLGAAVNIVTTRAPEGPFGFTASAVCSVSDTPATLLACINRQSSCFPAFQAARFFCVNTLACGHEALSNLFGGKTPMPERFLSGRWLQGKTGAPVLEDALVSFECELAHAFDEGTHRVLFGRVVDIRRSDREAALFYCSRRYVVCGEAAPA</sequence>
<dbReference type="GO" id="GO:0010181">
    <property type="term" value="F:FMN binding"/>
    <property type="evidence" value="ECO:0007669"/>
    <property type="project" value="InterPro"/>
</dbReference>
<dbReference type="Gene3D" id="2.30.110.10">
    <property type="entry name" value="Electron Transport, Fmn-binding Protein, Chain A"/>
    <property type="match status" value="1"/>
</dbReference>
<evidence type="ECO:0000313" key="3">
    <source>
        <dbReference type="EMBL" id="SMF59079.1"/>
    </source>
</evidence>
<keyword evidence="4" id="KW-1185">Reference proteome</keyword>
<dbReference type="Proteomes" id="UP000192903">
    <property type="component" value="Unassembled WGS sequence"/>
</dbReference>